<evidence type="ECO:0000259" key="5">
    <source>
        <dbReference type="Pfam" id="PF01266"/>
    </source>
</evidence>
<dbReference type="GO" id="GO:0050660">
    <property type="term" value="F:flavin adenine dinucleotide binding"/>
    <property type="evidence" value="ECO:0007669"/>
    <property type="project" value="InterPro"/>
</dbReference>
<evidence type="ECO:0000313" key="6">
    <source>
        <dbReference type="EMBL" id="ACZ37840.1"/>
    </source>
</evidence>
<dbReference type="AlphaFoldDB" id="D1C7K7"/>
<name>D1C7K7_SPHTD</name>
<dbReference type="InterPro" id="IPR045170">
    <property type="entry name" value="MTOX"/>
</dbReference>
<evidence type="ECO:0000256" key="3">
    <source>
        <dbReference type="ARBA" id="ARBA00022827"/>
    </source>
</evidence>
<dbReference type="Gene3D" id="3.30.9.10">
    <property type="entry name" value="D-Amino Acid Oxidase, subunit A, domain 2"/>
    <property type="match status" value="1"/>
</dbReference>
<proteinExistence type="predicted"/>
<evidence type="ECO:0000256" key="4">
    <source>
        <dbReference type="ARBA" id="ARBA00023002"/>
    </source>
</evidence>
<dbReference type="NCBIfam" id="NF008425">
    <property type="entry name" value="PRK11259.1"/>
    <property type="match status" value="1"/>
</dbReference>
<dbReference type="HOGENOM" id="CLU_007884_2_1_0"/>
<keyword evidence="2" id="KW-0285">Flavoprotein</keyword>
<dbReference type="InParanoid" id="D1C7K7"/>
<comment type="cofactor">
    <cofactor evidence="1">
        <name>FAD</name>
        <dbReference type="ChEBI" id="CHEBI:57692"/>
    </cofactor>
</comment>
<dbReference type="PROSITE" id="PS00895">
    <property type="entry name" value="3_HYDROXYISOBUT_DH"/>
    <property type="match status" value="1"/>
</dbReference>
<gene>
    <name evidence="6" type="ordered locus">Sthe_0401</name>
</gene>
<dbReference type="eggNOG" id="COG0665">
    <property type="taxonomic scope" value="Bacteria"/>
</dbReference>
<dbReference type="GO" id="GO:0008115">
    <property type="term" value="F:sarcosine oxidase activity"/>
    <property type="evidence" value="ECO:0007669"/>
    <property type="project" value="TreeGrafter"/>
</dbReference>
<dbReference type="PANTHER" id="PTHR10961">
    <property type="entry name" value="PEROXISOMAL SARCOSINE OXIDASE"/>
    <property type="match status" value="1"/>
</dbReference>
<dbReference type="Proteomes" id="UP000002027">
    <property type="component" value="Chromosome 1"/>
</dbReference>
<keyword evidence="4" id="KW-0560">Oxidoreductase</keyword>
<feature type="domain" description="FAD dependent oxidoreductase" evidence="5">
    <location>
        <begin position="10"/>
        <end position="360"/>
    </location>
</feature>
<evidence type="ECO:0000256" key="2">
    <source>
        <dbReference type="ARBA" id="ARBA00022630"/>
    </source>
</evidence>
<reference evidence="6 7" key="2">
    <citation type="journal article" date="2010" name="Stand. Genomic Sci.">
        <title>Complete genome sequence of Desulfohalobium retbaense type strain (HR(100)).</title>
        <authorList>
            <person name="Spring S."/>
            <person name="Nolan M."/>
            <person name="Lapidus A."/>
            <person name="Glavina Del Rio T."/>
            <person name="Copeland A."/>
            <person name="Tice H."/>
            <person name="Cheng J.F."/>
            <person name="Lucas S."/>
            <person name="Land M."/>
            <person name="Chen F."/>
            <person name="Bruce D."/>
            <person name="Goodwin L."/>
            <person name="Pitluck S."/>
            <person name="Ivanova N."/>
            <person name="Mavromatis K."/>
            <person name="Mikhailova N."/>
            <person name="Pati A."/>
            <person name="Chen A."/>
            <person name="Palaniappan K."/>
            <person name="Hauser L."/>
            <person name="Chang Y.J."/>
            <person name="Jeffries C.D."/>
            <person name="Munk C."/>
            <person name="Kiss H."/>
            <person name="Chain P."/>
            <person name="Han C."/>
            <person name="Brettin T."/>
            <person name="Detter J.C."/>
            <person name="Schuler E."/>
            <person name="Goker M."/>
            <person name="Rohde M."/>
            <person name="Bristow J."/>
            <person name="Eisen J.A."/>
            <person name="Markowitz V."/>
            <person name="Hugenholtz P."/>
            <person name="Kyrpides N.C."/>
            <person name="Klenk H.P."/>
        </authorList>
    </citation>
    <scope>NUCLEOTIDE SEQUENCE [LARGE SCALE GENOMIC DNA]</scope>
    <source>
        <strain evidence="7">ATCC 49802 / DSM 20745 / S 6022</strain>
    </source>
</reference>
<dbReference type="RefSeq" id="WP_012870887.1">
    <property type="nucleotide sequence ID" value="NC_013523.1"/>
</dbReference>
<protein>
    <submittedName>
        <fullName evidence="6">FAD dependent oxidoreductase</fullName>
    </submittedName>
</protein>
<dbReference type="PANTHER" id="PTHR10961:SF7">
    <property type="entry name" value="FAD DEPENDENT OXIDOREDUCTASE DOMAIN-CONTAINING PROTEIN"/>
    <property type="match status" value="1"/>
</dbReference>
<dbReference type="KEGG" id="sti:Sthe_0401"/>
<dbReference type="SUPFAM" id="SSF51905">
    <property type="entry name" value="FAD/NAD(P)-binding domain"/>
    <property type="match status" value="1"/>
</dbReference>
<accession>D1C7K7</accession>
<dbReference type="OrthoDB" id="9794226at2"/>
<dbReference type="STRING" id="479434.Sthe_0401"/>
<organism evidence="6 7">
    <name type="scientific">Sphaerobacter thermophilus (strain ATCC 49802 / DSM 20745 / KCCM 41009 / NCIMB 13125 / S 6022)</name>
    <dbReference type="NCBI Taxonomy" id="479434"/>
    <lineage>
        <taxon>Bacteria</taxon>
        <taxon>Pseudomonadati</taxon>
        <taxon>Thermomicrobiota</taxon>
        <taxon>Thermomicrobia</taxon>
        <taxon>Sphaerobacterales</taxon>
        <taxon>Sphaerobacterineae</taxon>
        <taxon>Sphaerobacteraceae</taxon>
        <taxon>Sphaerobacter</taxon>
    </lineage>
</organism>
<dbReference type="InterPro" id="IPR002204">
    <property type="entry name" value="3-OH-isobutyrate_DH-rel_CS"/>
</dbReference>
<dbReference type="EMBL" id="CP001823">
    <property type="protein sequence ID" value="ACZ37840.1"/>
    <property type="molecule type" value="Genomic_DNA"/>
</dbReference>
<keyword evidence="7" id="KW-1185">Reference proteome</keyword>
<dbReference type="SUPFAM" id="SSF54373">
    <property type="entry name" value="FAD-linked reductases, C-terminal domain"/>
    <property type="match status" value="1"/>
</dbReference>
<reference evidence="7" key="1">
    <citation type="submission" date="2009-11" db="EMBL/GenBank/DDBJ databases">
        <title>The complete chromosome 1 of Sphaerobacter thermophilus DSM 20745.</title>
        <authorList>
            <person name="Lucas S."/>
            <person name="Copeland A."/>
            <person name="Lapidus A."/>
            <person name="Glavina del Rio T."/>
            <person name="Dalin E."/>
            <person name="Tice H."/>
            <person name="Bruce D."/>
            <person name="Goodwin L."/>
            <person name="Pitluck S."/>
            <person name="Kyrpides N."/>
            <person name="Mavromatis K."/>
            <person name="Ivanova N."/>
            <person name="Mikhailova N."/>
            <person name="LaButti K.M."/>
            <person name="Clum A."/>
            <person name="Sun H.I."/>
            <person name="Brettin T."/>
            <person name="Detter J.C."/>
            <person name="Han C."/>
            <person name="Larimer F."/>
            <person name="Land M."/>
            <person name="Hauser L."/>
            <person name="Markowitz V."/>
            <person name="Cheng J.F."/>
            <person name="Hugenholtz P."/>
            <person name="Woyke T."/>
            <person name="Wu D."/>
            <person name="Steenblock K."/>
            <person name="Schneider S."/>
            <person name="Pukall R."/>
            <person name="Goeker M."/>
            <person name="Klenk H.P."/>
            <person name="Eisen J.A."/>
        </authorList>
    </citation>
    <scope>NUCLEOTIDE SEQUENCE [LARGE SCALE GENOMIC DNA]</scope>
    <source>
        <strain evidence="7">ATCC 49802 / DSM 20745 / S 6022</strain>
    </source>
</reference>
<dbReference type="Gene3D" id="3.50.50.60">
    <property type="entry name" value="FAD/NAD(P)-binding domain"/>
    <property type="match status" value="1"/>
</dbReference>
<dbReference type="Pfam" id="PF01266">
    <property type="entry name" value="DAO"/>
    <property type="match status" value="1"/>
</dbReference>
<keyword evidence="3" id="KW-0274">FAD</keyword>
<evidence type="ECO:0000256" key="1">
    <source>
        <dbReference type="ARBA" id="ARBA00001974"/>
    </source>
</evidence>
<dbReference type="InterPro" id="IPR006076">
    <property type="entry name" value="FAD-dep_OxRdtase"/>
</dbReference>
<sequence length="386" mass="41757">MGSRPSEAYDVIVMGLGAMGSAAAYHLASRGARVLGLDAQTPPHPFGSSHGKTRIYREAYYEAPEYVPLVRRAMALWRELEEASGRTLLTVTGGLCFGAPDTELVSGTLASARAHGVPHEYLDAAEVNRRFPAYRLRDGQMAVYEPGAGLMDPEACVVAHLDLARAHGAHLRCAEPVRRWAADGDGGRVETEQGTYHAGRLVVTAGPWAGSLLSGLGVPLEVWRIVHAHFQPDDEERFGLGRCPWAMWEVPEGFYAAFTALPGHGVKFGRHDVGEPTTPETIRREIDPGEVAALRERLNDYLPGAGGEVMQTLTCMYTMTPDRHWVIDRHPEYPQVVFACGFSGHGFKAASVVGEVLADLALDGRTAHNIALFSHARFARGVAAAG</sequence>
<evidence type="ECO:0000313" key="7">
    <source>
        <dbReference type="Proteomes" id="UP000002027"/>
    </source>
</evidence>
<dbReference type="InterPro" id="IPR036188">
    <property type="entry name" value="FAD/NAD-bd_sf"/>
</dbReference>